<evidence type="ECO:0000313" key="1">
    <source>
        <dbReference type="EMBL" id="KAK0146718.1"/>
    </source>
</evidence>
<organism evidence="1 2">
    <name type="scientific">Merluccius polli</name>
    <name type="common">Benguela hake</name>
    <name type="synonym">Merluccius cadenati</name>
    <dbReference type="NCBI Taxonomy" id="89951"/>
    <lineage>
        <taxon>Eukaryota</taxon>
        <taxon>Metazoa</taxon>
        <taxon>Chordata</taxon>
        <taxon>Craniata</taxon>
        <taxon>Vertebrata</taxon>
        <taxon>Euteleostomi</taxon>
        <taxon>Actinopterygii</taxon>
        <taxon>Neopterygii</taxon>
        <taxon>Teleostei</taxon>
        <taxon>Neoteleostei</taxon>
        <taxon>Acanthomorphata</taxon>
        <taxon>Zeiogadaria</taxon>
        <taxon>Gadariae</taxon>
        <taxon>Gadiformes</taxon>
        <taxon>Gadoidei</taxon>
        <taxon>Merlucciidae</taxon>
        <taxon>Merluccius</taxon>
    </lineage>
</organism>
<reference evidence="1" key="1">
    <citation type="journal article" date="2023" name="Front. Mar. Sci.">
        <title>A new Merluccius polli reference genome to investigate the effects of global change in West African waters.</title>
        <authorList>
            <person name="Mateo J.L."/>
            <person name="Blanco-Fernandez C."/>
            <person name="Garcia-Vazquez E."/>
            <person name="Machado-Schiaffino G."/>
        </authorList>
    </citation>
    <scope>NUCLEOTIDE SEQUENCE</scope>
    <source>
        <strain evidence="1">C29</strain>
        <tissue evidence="1">Fin</tissue>
    </source>
</reference>
<dbReference type="AlphaFoldDB" id="A0AA47P3V7"/>
<proteinExistence type="predicted"/>
<comment type="caution">
    <text evidence="1">The sequence shown here is derived from an EMBL/GenBank/DDBJ whole genome shotgun (WGS) entry which is preliminary data.</text>
</comment>
<name>A0AA47P3V7_MERPO</name>
<protein>
    <submittedName>
        <fullName evidence="1">Uncharacterized protein</fullName>
    </submittedName>
</protein>
<accession>A0AA47P3V7</accession>
<keyword evidence="2" id="KW-1185">Reference proteome</keyword>
<dbReference type="Proteomes" id="UP001174136">
    <property type="component" value="Unassembled WGS sequence"/>
</dbReference>
<evidence type="ECO:0000313" key="2">
    <source>
        <dbReference type="Proteomes" id="UP001174136"/>
    </source>
</evidence>
<dbReference type="EMBL" id="JAOPHQ010002560">
    <property type="protein sequence ID" value="KAK0146718.1"/>
    <property type="molecule type" value="Genomic_DNA"/>
</dbReference>
<sequence length="112" mass="13110">MPPTWSLLLNWVNSYIECSRVRVRRITTFFHRTTNANHQLEEKQKLVLPCHKLKTDVSCRWNSAYEMVDRLLEQQPAICATLLSPQVRKGEADLTATSLEVIVPFYFMLQLM</sequence>
<gene>
    <name evidence="1" type="ORF">N1851_013926</name>
</gene>